<dbReference type="InterPro" id="IPR050465">
    <property type="entry name" value="UPF0194_transport"/>
</dbReference>
<feature type="compositionally biased region" description="Basic and acidic residues" evidence="4">
    <location>
        <begin position="469"/>
        <end position="478"/>
    </location>
</feature>
<comment type="subcellular location">
    <subcellularLocation>
        <location evidence="1">Cell envelope</location>
    </subcellularLocation>
</comment>
<dbReference type="PANTHER" id="PTHR32347:SF23">
    <property type="entry name" value="BLL5650 PROTEIN"/>
    <property type="match status" value="1"/>
</dbReference>
<dbReference type="Proteomes" id="UP001216907">
    <property type="component" value="Unassembled WGS sequence"/>
</dbReference>
<sequence length="501" mass="53453">MTWKAVALATTLAASTSGVVATLARVVEEPPVQAAAPKDAADVRTAEARPATIRSKVGVKGLVAPTRRFPLTCSGSGLERIVSILPSGTKVRKGDVVVELDSKDLQEKLIERKIATQKAEAAYEEAKLAREIAEIGVKEYEDGIYPQDRAAAQGEIKLAEADLARSRREAERLKALREESARLLEKQGGAKTPIDVQADEQAANRLTAADLTSLKAGLALEQAQAKLEVLEKFTRGVKIKECRSRFEKAFVEEKVKEQELAIEREHEESVERERGAYKLRSPVDGVVAEAKPSTAGRLRAGTEVWRGCTLAYVQGPDGRLAPQARVPESRIGVIRKGQPAQVTLVDGLVSDAPLAGTVESIAASPDPLNRLEGEDEALVSVWIKLTEPPAARLMAGQKADVVITVDAPKDALGVPAGALVWYDGAHHVGIPGADGAIAWREVVVGLSNGETTEIRSGLKPGEAVVVEPGRHLSDDQRRRISIAPPPAERALPAFPPGDGPG</sequence>
<evidence type="ECO:0000259" key="6">
    <source>
        <dbReference type="Pfam" id="PF25967"/>
    </source>
</evidence>
<feature type="coiled-coil region" evidence="3">
    <location>
        <begin position="149"/>
        <end position="186"/>
    </location>
</feature>
<reference evidence="7 8" key="1">
    <citation type="submission" date="2023-03" db="EMBL/GenBank/DDBJ databases">
        <title>Paludisphaera mucosa sp. nov. a novel planctomycete from northern fen.</title>
        <authorList>
            <person name="Ivanova A."/>
        </authorList>
    </citation>
    <scope>NUCLEOTIDE SEQUENCE [LARGE SCALE GENOMIC DNA]</scope>
    <source>
        <strain evidence="7 8">Pla2</strain>
    </source>
</reference>
<keyword evidence="2 3" id="KW-0175">Coiled coil</keyword>
<name>A0ABT6FK05_9BACT</name>
<gene>
    <name evidence="7" type="ORF">PZE19_29290</name>
</gene>
<evidence type="ECO:0000313" key="8">
    <source>
        <dbReference type="Proteomes" id="UP001216907"/>
    </source>
</evidence>
<accession>A0ABT6FK05</accession>
<dbReference type="InterPro" id="IPR058627">
    <property type="entry name" value="MdtA-like_C"/>
</dbReference>
<evidence type="ECO:0000256" key="5">
    <source>
        <dbReference type="SAM" id="SignalP"/>
    </source>
</evidence>
<feature type="compositionally biased region" description="Pro residues" evidence="4">
    <location>
        <begin position="483"/>
        <end position="501"/>
    </location>
</feature>
<dbReference type="RefSeq" id="WP_277864147.1">
    <property type="nucleotide sequence ID" value="NZ_JARRAG010000002.1"/>
</dbReference>
<feature type="region of interest" description="Disordered" evidence="4">
    <location>
        <begin position="469"/>
        <end position="501"/>
    </location>
</feature>
<protein>
    <submittedName>
        <fullName evidence="7">HlyD family efflux transporter periplasmic adaptor subunit</fullName>
    </submittedName>
</protein>
<comment type="caution">
    <text evidence="7">The sequence shown here is derived from an EMBL/GenBank/DDBJ whole genome shotgun (WGS) entry which is preliminary data.</text>
</comment>
<proteinExistence type="predicted"/>
<feature type="chain" id="PRO_5046902191" evidence="5">
    <location>
        <begin position="22"/>
        <end position="501"/>
    </location>
</feature>
<evidence type="ECO:0000256" key="3">
    <source>
        <dbReference type="SAM" id="Coils"/>
    </source>
</evidence>
<dbReference type="Pfam" id="PF25967">
    <property type="entry name" value="RND-MFP_C"/>
    <property type="match status" value="1"/>
</dbReference>
<organism evidence="7 8">
    <name type="scientific">Paludisphaera mucosa</name>
    <dbReference type="NCBI Taxonomy" id="3030827"/>
    <lineage>
        <taxon>Bacteria</taxon>
        <taxon>Pseudomonadati</taxon>
        <taxon>Planctomycetota</taxon>
        <taxon>Planctomycetia</taxon>
        <taxon>Isosphaerales</taxon>
        <taxon>Isosphaeraceae</taxon>
        <taxon>Paludisphaera</taxon>
    </lineage>
</organism>
<feature type="signal peptide" evidence="5">
    <location>
        <begin position="1"/>
        <end position="21"/>
    </location>
</feature>
<dbReference type="Gene3D" id="2.40.420.20">
    <property type="match status" value="1"/>
</dbReference>
<keyword evidence="8" id="KW-1185">Reference proteome</keyword>
<dbReference type="PANTHER" id="PTHR32347">
    <property type="entry name" value="EFFLUX SYSTEM COMPONENT YKNX-RELATED"/>
    <property type="match status" value="1"/>
</dbReference>
<evidence type="ECO:0000256" key="1">
    <source>
        <dbReference type="ARBA" id="ARBA00004196"/>
    </source>
</evidence>
<dbReference type="Gene3D" id="2.40.30.170">
    <property type="match status" value="1"/>
</dbReference>
<keyword evidence="5" id="KW-0732">Signal</keyword>
<evidence type="ECO:0000313" key="7">
    <source>
        <dbReference type="EMBL" id="MDG3007877.1"/>
    </source>
</evidence>
<evidence type="ECO:0000256" key="4">
    <source>
        <dbReference type="SAM" id="MobiDB-lite"/>
    </source>
</evidence>
<dbReference type="EMBL" id="JARRAG010000002">
    <property type="protein sequence ID" value="MDG3007877.1"/>
    <property type="molecule type" value="Genomic_DNA"/>
</dbReference>
<feature type="domain" description="Multidrug resistance protein MdtA-like C-terminal permuted SH3" evidence="6">
    <location>
        <begin position="427"/>
        <end position="467"/>
    </location>
</feature>
<evidence type="ECO:0000256" key="2">
    <source>
        <dbReference type="ARBA" id="ARBA00023054"/>
    </source>
</evidence>